<dbReference type="Proteomes" id="UP000247978">
    <property type="component" value="Unassembled WGS sequence"/>
</dbReference>
<comment type="similarity">
    <text evidence="1">Belongs to the thiolase-like superfamily. Chalcone/stilbene synthases family.</text>
</comment>
<accession>A0A2V3VU31</accession>
<dbReference type="Pfam" id="PF00195">
    <property type="entry name" value="Chal_sti_synt_N"/>
    <property type="match status" value="1"/>
</dbReference>
<protein>
    <submittedName>
        <fullName evidence="7">15-methylpalmitoyl-4-hydroxy-2-pyrone synthase</fullName>
    </submittedName>
</protein>
<dbReference type="GO" id="GO:0030639">
    <property type="term" value="P:polyketide biosynthetic process"/>
    <property type="evidence" value="ECO:0007669"/>
    <property type="project" value="TreeGrafter"/>
</dbReference>
<evidence type="ECO:0000313" key="7">
    <source>
        <dbReference type="EMBL" id="PXW85170.1"/>
    </source>
</evidence>
<organism evidence="7 8">
    <name type="scientific">Pseudogracilibacillus auburnensis</name>
    <dbReference type="NCBI Taxonomy" id="1494959"/>
    <lineage>
        <taxon>Bacteria</taxon>
        <taxon>Bacillati</taxon>
        <taxon>Bacillota</taxon>
        <taxon>Bacilli</taxon>
        <taxon>Bacillales</taxon>
        <taxon>Bacillaceae</taxon>
        <taxon>Pseudogracilibacillus</taxon>
    </lineage>
</organism>
<dbReference type="PANTHER" id="PTHR11877:SF99">
    <property type="entry name" value="1,3,6,8-TETRAHYDROXYNAPHTHALENE SYNTHASE"/>
    <property type="match status" value="1"/>
</dbReference>
<feature type="domain" description="Chalcone/stilbene synthase C-terminal" evidence="6">
    <location>
        <begin position="228"/>
        <end position="358"/>
    </location>
</feature>
<dbReference type="InterPro" id="IPR016039">
    <property type="entry name" value="Thiolase-like"/>
</dbReference>
<dbReference type="AlphaFoldDB" id="A0A2V3VU31"/>
<keyword evidence="2" id="KW-0808">Transferase</keyword>
<dbReference type="OrthoDB" id="9786288at2"/>
<dbReference type="GO" id="GO:0016747">
    <property type="term" value="F:acyltransferase activity, transferring groups other than amino-acyl groups"/>
    <property type="evidence" value="ECO:0007669"/>
    <property type="project" value="InterPro"/>
</dbReference>
<evidence type="ECO:0000259" key="5">
    <source>
        <dbReference type="Pfam" id="PF00195"/>
    </source>
</evidence>
<dbReference type="SUPFAM" id="SSF53901">
    <property type="entry name" value="Thiolase-like"/>
    <property type="match status" value="2"/>
</dbReference>
<dbReference type="PIRSF" id="PIRSF000451">
    <property type="entry name" value="PKS_III"/>
    <property type="match status" value="1"/>
</dbReference>
<keyword evidence="3" id="KW-0012">Acyltransferase</keyword>
<sequence length="362" mass="40906">MVFVGSVGLGIPEHHVTQEEVKKLVQHIFLSNRKLRKLLPVFDNAKVASRQLVVDKSWFKKEHTFAEANQLYFSSAKQLSLQAIDSCLKSELLTDPIPYDAIDMIVFVSSTGITTPSLDAYLLNERPFREDIVRMPLWGLGCAGGAIGLSRAFEWIRLHPEKVALVVCCELCSLTFQKNDFSTSNLVGTAIFGDGAGATILIGERSPFKEQLTKKLRIKNTHSFTKKNSTTVMGWDVTANGLEVIFSKRIPKLVESIWKDHVLNFLKKEQMDVHHLSAIIAHPGGRKVLEEMERTLRIQQNLLHHSYTVLKNHGNMSSATVLYVLKKWFQNKRDEDFEKKLGILCALGPGFSSELLLLEWME</sequence>
<dbReference type="PANTHER" id="PTHR11877">
    <property type="entry name" value="HYDROXYMETHYLGLUTARYL-COA SYNTHASE"/>
    <property type="match status" value="1"/>
</dbReference>
<dbReference type="InterPro" id="IPR011141">
    <property type="entry name" value="Polyketide_synthase_type-III"/>
</dbReference>
<evidence type="ECO:0000256" key="1">
    <source>
        <dbReference type="ARBA" id="ARBA00005531"/>
    </source>
</evidence>
<evidence type="ECO:0000259" key="6">
    <source>
        <dbReference type="Pfam" id="PF02797"/>
    </source>
</evidence>
<dbReference type="Gene3D" id="3.40.47.10">
    <property type="match status" value="2"/>
</dbReference>
<comment type="caution">
    <text evidence="7">The sequence shown here is derived from an EMBL/GenBank/DDBJ whole genome shotgun (WGS) entry which is preliminary data.</text>
</comment>
<dbReference type="EMBL" id="QJJQ01000012">
    <property type="protein sequence ID" value="PXW85170.1"/>
    <property type="molecule type" value="Genomic_DNA"/>
</dbReference>
<name>A0A2V3VU31_9BACI</name>
<feature type="active site" description="Acyl-thioester intermediate" evidence="4">
    <location>
        <position position="142"/>
    </location>
</feature>
<dbReference type="Pfam" id="PF02797">
    <property type="entry name" value="Chal_sti_synt_C"/>
    <property type="match status" value="1"/>
</dbReference>
<evidence type="ECO:0000256" key="3">
    <source>
        <dbReference type="ARBA" id="ARBA00023315"/>
    </source>
</evidence>
<evidence type="ECO:0000256" key="4">
    <source>
        <dbReference type="PIRSR" id="PIRSR000451-1"/>
    </source>
</evidence>
<proteinExistence type="inferred from homology"/>
<reference evidence="7 8" key="1">
    <citation type="submission" date="2018-05" db="EMBL/GenBank/DDBJ databases">
        <title>Genomic Encyclopedia of Type Strains, Phase IV (KMG-IV): sequencing the most valuable type-strain genomes for metagenomic binning, comparative biology and taxonomic classification.</title>
        <authorList>
            <person name="Goeker M."/>
        </authorList>
    </citation>
    <scope>NUCLEOTIDE SEQUENCE [LARGE SCALE GENOMIC DNA]</scope>
    <source>
        <strain evidence="7 8">DSM 28556</strain>
    </source>
</reference>
<feature type="domain" description="Chalcone/stilbene synthase N-terminal" evidence="5">
    <location>
        <begin position="6"/>
        <end position="201"/>
    </location>
</feature>
<evidence type="ECO:0000256" key="2">
    <source>
        <dbReference type="ARBA" id="ARBA00022679"/>
    </source>
</evidence>
<gene>
    <name evidence="7" type="ORF">DFR56_112148</name>
</gene>
<dbReference type="CDD" id="cd00831">
    <property type="entry name" value="CHS_like"/>
    <property type="match status" value="1"/>
</dbReference>
<keyword evidence="8" id="KW-1185">Reference proteome</keyword>
<dbReference type="InterPro" id="IPR012328">
    <property type="entry name" value="Chalcone/stilbene_synt_C"/>
</dbReference>
<dbReference type="RefSeq" id="WP_110396427.1">
    <property type="nucleotide sequence ID" value="NZ_JADIJL010000025.1"/>
</dbReference>
<dbReference type="InterPro" id="IPR001099">
    <property type="entry name" value="Chalcone/stilbene_synt_N"/>
</dbReference>
<evidence type="ECO:0000313" key="8">
    <source>
        <dbReference type="Proteomes" id="UP000247978"/>
    </source>
</evidence>